<reference evidence="2 3" key="1">
    <citation type="journal article" date="2023" name="Int. J. Syst. Evol. Microbiol.">
        <title>Physiological and genomic analyses of cobalamin (vitamin B12)-auxotrophy of Lysobacter auxotrophicus sp. nov., a methionine-auxotrophic chitinolytic bacterium isolated from chitin-treated soil.</title>
        <authorList>
            <person name="Saito A."/>
            <person name="Dohra H."/>
            <person name="Hamada M."/>
            <person name="Moriuchi R."/>
            <person name="Kotsuchibashi Y."/>
            <person name="Mori K."/>
        </authorList>
    </citation>
    <scope>NUCLEOTIDE SEQUENCE [LARGE SCALE GENOMIC DNA]</scope>
    <source>
        <strain evidence="2 3">5-21a</strain>
    </source>
</reference>
<dbReference type="Pfam" id="PF14559">
    <property type="entry name" value="TPR_19"/>
    <property type="match status" value="1"/>
</dbReference>
<name>A0ABM8D8R6_9GAMM</name>
<accession>A0ABM8D8R6</accession>
<proteinExistence type="predicted"/>
<evidence type="ECO:0000256" key="1">
    <source>
        <dbReference type="ARBA" id="ARBA00022679"/>
    </source>
</evidence>
<dbReference type="PANTHER" id="PTHR12788">
    <property type="entry name" value="PROTEIN-TYROSINE SULFOTRANSFERASE 2"/>
    <property type="match status" value="1"/>
</dbReference>
<protein>
    <submittedName>
        <fullName evidence="2">Sulfotransferase</fullName>
    </submittedName>
</protein>
<gene>
    <name evidence="2" type="ORF">LA521A_01420</name>
</gene>
<dbReference type="InterPro" id="IPR011990">
    <property type="entry name" value="TPR-like_helical_dom_sf"/>
</dbReference>
<dbReference type="Gene3D" id="3.40.50.300">
    <property type="entry name" value="P-loop containing nucleotide triphosphate hydrolases"/>
    <property type="match status" value="1"/>
</dbReference>
<dbReference type="Proteomes" id="UP001317822">
    <property type="component" value="Chromosome"/>
</dbReference>
<dbReference type="Gene3D" id="1.25.40.10">
    <property type="entry name" value="Tetratricopeptide repeat domain"/>
    <property type="match status" value="2"/>
</dbReference>
<evidence type="ECO:0000313" key="2">
    <source>
        <dbReference type="EMBL" id="BDU14941.1"/>
    </source>
</evidence>
<dbReference type="Pfam" id="PF13469">
    <property type="entry name" value="Sulfotransfer_3"/>
    <property type="match status" value="1"/>
</dbReference>
<organism evidence="2 3">
    <name type="scientific">Lysobacter auxotrophicus</name>
    <dbReference type="NCBI Taxonomy" id="2992573"/>
    <lineage>
        <taxon>Bacteria</taxon>
        <taxon>Pseudomonadati</taxon>
        <taxon>Pseudomonadota</taxon>
        <taxon>Gammaproteobacteria</taxon>
        <taxon>Lysobacterales</taxon>
        <taxon>Lysobacteraceae</taxon>
        <taxon>Lysobacter</taxon>
    </lineage>
</organism>
<dbReference type="PANTHER" id="PTHR12788:SF10">
    <property type="entry name" value="PROTEIN-TYROSINE SULFOTRANSFERASE"/>
    <property type="match status" value="1"/>
</dbReference>
<keyword evidence="3" id="KW-1185">Reference proteome</keyword>
<evidence type="ECO:0000313" key="3">
    <source>
        <dbReference type="Proteomes" id="UP001317822"/>
    </source>
</evidence>
<dbReference type="SUPFAM" id="SSF52540">
    <property type="entry name" value="P-loop containing nucleoside triphosphate hydrolases"/>
    <property type="match status" value="1"/>
</dbReference>
<dbReference type="InterPro" id="IPR027417">
    <property type="entry name" value="P-loop_NTPase"/>
</dbReference>
<dbReference type="SUPFAM" id="SSF48452">
    <property type="entry name" value="TPR-like"/>
    <property type="match status" value="1"/>
</dbReference>
<dbReference type="InterPro" id="IPR026634">
    <property type="entry name" value="TPST-like"/>
</dbReference>
<dbReference type="EMBL" id="AP027041">
    <property type="protein sequence ID" value="BDU14941.1"/>
    <property type="molecule type" value="Genomic_DNA"/>
</dbReference>
<keyword evidence="1" id="KW-0808">Transferase</keyword>
<sequence>MHGAAGPWERAQAALNRRDLREARAALEAVLQHEPAHVPARVLLAGVHLGERRLRDASSQLLQAARALPDDAATVCRVAQALMRVGESAATHDVLQHPSIGSCRDGVILASLAHVHQSLGQHEHALALMDRARTLRFDNPDFRYFRSIQLQFNGRLDEAREELESCLRLGPTYGRASLTLARLRKATAASNQLAYIDEQLRRVAPGTEDHAAFEFARYKELEDLGDYAAAFEALARGNAIMHARVQHDPARDARHIDALIARCTPSFFAQPAEEADDDGPQPIFIVGLPRSGTTVLDRILGNHSQAMSAGELGDFAHQLRWAADLPGRTLLDDALIERLPSLDFADIGRRYLAQTRWRAGDRRFYVDKLPPNFLVAGLIARALPRARILHLHRDAMDVCFSNWRALFGDAYGYSYDLQALAMHHRHYRRLMAHWHAVLPGRILDVDYGELVSHPDAVAERVFAFCGLPMEAGVTDLSRNAAPVATLSSAQVREGIHGRGIAEWMRYESQLQPLHDAL</sequence>